<comment type="similarity">
    <text evidence="2 11">Belongs to the class-I aminoacyl-tRNA synthetase family.</text>
</comment>
<dbReference type="InterPro" id="IPR001412">
    <property type="entry name" value="aa-tRNA-synth_I_CS"/>
</dbReference>
<feature type="domain" description="Aminoacyl-tRNA synthetase class Ia" evidence="12">
    <location>
        <begin position="705"/>
        <end position="739"/>
    </location>
</feature>
<feature type="domain" description="Methionyl/Valyl/Leucyl/Isoleucyl-tRNA synthetase anticodon-binding" evidence="13">
    <location>
        <begin position="798"/>
        <end position="917"/>
    </location>
</feature>
<dbReference type="GO" id="GO:0005739">
    <property type="term" value="C:mitochondrion"/>
    <property type="evidence" value="ECO:0007669"/>
    <property type="project" value="UniProtKB-SubCell"/>
</dbReference>
<evidence type="ECO:0000259" key="13">
    <source>
        <dbReference type="Pfam" id="PF08264"/>
    </source>
</evidence>
<dbReference type="SUPFAM" id="SSF52374">
    <property type="entry name" value="Nucleotidylyl transferase"/>
    <property type="match status" value="1"/>
</dbReference>
<evidence type="ECO:0000313" key="15">
    <source>
        <dbReference type="EMBL" id="GBN09252.1"/>
    </source>
</evidence>
<protein>
    <recommendedName>
        <fullName evidence="3">leucine--tRNA ligase</fullName>
        <ecNumber evidence="3">6.1.1.4</ecNumber>
    </recommendedName>
    <alternativeName>
        <fullName evidence="9">Leucyl-tRNA synthetase</fullName>
    </alternativeName>
</protein>
<dbReference type="EC" id="6.1.1.4" evidence="3"/>
<keyword evidence="7 11" id="KW-0648">Protein biosynthesis</keyword>
<dbReference type="Pfam" id="PF13603">
    <property type="entry name" value="tRNA-synt_1_2"/>
    <property type="match status" value="1"/>
</dbReference>
<dbReference type="InterPro" id="IPR009080">
    <property type="entry name" value="tRNAsynth_Ia_anticodon-bd"/>
</dbReference>
<evidence type="ECO:0000256" key="3">
    <source>
        <dbReference type="ARBA" id="ARBA00013164"/>
    </source>
</evidence>
<evidence type="ECO:0000313" key="16">
    <source>
        <dbReference type="Proteomes" id="UP000499080"/>
    </source>
</evidence>
<evidence type="ECO:0000256" key="6">
    <source>
        <dbReference type="ARBA" id="ARBA00022840"/>
    </source>
</evidence>
<gene>
    <name evidence="15" type="primary">LARS2</name>
    <name evidence="15" type="ORF">AVEN_18570_1</name>
</gene>
<evidence type="ECO:0000256" key="11">
    <source>
        <dbReference type="RuleBase" id="RU363035"/>
    </source>
</evidence>
<keyword evidence="5 11" id="KW-0547">Nucleotide-binding</keyword>
<dbReference type="GO" id="GO:0006429">
    <property type="term" value="P:leucyl-tRNA aminoacylation"/>
    <property type="evidence" value="ECO:0007669"/>
    <property type="project" value="InterPro"/>
</dbReference>
<dbReference type="Proteomes" id="UP000499080">
    <property type="component" value="Unassembled WGS sequence"/>
</dbReference>
<evidence type="ECO:0000259" key="12">
    <source>
        <dbReference type="Pfam" id="PF00133"/>
    </source>
</evidence>
<sequence>MGKAIYSLKIYLFRDQFELSKQEESRIRDICSFVVKCYVNNWFQAASACFAPRNDLRLLKCLKEYESINYEISKCAFKKFLGHLWCLPEELVALAFFDNYVSQETEKKMVDALKTEGDDKPLKQVRIDPEDTELPSDVKKNIELHWRDKVNQYPVEKDAQKYYLLSMFPYPSGNLHMGHIRVYTISDALTRFFRMNGKKVIHPIGWDAFGLPAENAAVERNVHPFDWTMNNIETMKKQLKDFNICFDWDRELTTCDASYYKWTQYIFLLMLDHGLAYKKQALVNWDPVDQTVLADEQVDENGCSWRSGCKVEKRRLSQWFLRTSEFSKNLYDGLNDPSLVEWRDVTKIQQHWIGEPDGFIFHLDVFHKNEILSKALTVWTNTPELLYGATFIGISPDNHFNASEYGGSKTEDHCLDVTVKHPFTGKLLPVFVSSNLDHSPATDSCLGIPVTVNIQHLDFAKKHNIDIIEIIDEASNCLRNSDEFSGMDRKTAREEIITKAKNKGIKVYQASKKLRDWLISRQRYWGTPIPVINCPTCKVVPVPKEDLPVLLPKISDFTGKSCSLKNVDDWIKVSCPKCGGPATRETDTMDTFVDSSWYFLRYLDVKNKLEPFNIDKINESMPVDLYIGGKEHASLHLFYARFFCHFLHSVGMLKFREPFIQLLMQGMVLGKSYRVKGSGKYITKEEVDFSGKVLVEKSSGSAVIEEWEKMSKSKYNGIDPQKVIEEHGIDTTRLFILGSVAPQSPRKWNDELFPGIKNFQWRVWLSVADFIEQKKLNDLHEKLSLEEIQNYEEKIHSARNYYTKKVTHNYIHTRQLSVVIAKLQGLIGELRRLPKPMAQSDVFDSTLGVFLIMLAPMAPHFTSELWTAFCTAASGKDSTYDLTKPVLHQKWPEIPVDCPMEIVIKINGDEIDSIPIAKNDLEQLPAEKAIEAALNRPKVLDVFQGSKIKHAKYKAWKNHDSEINIVYKPPGKKPKKSKVANVA</sequence>
<dbReference type="CDD" id="cd00812">
    <property type="entry name" value="LeuRS_core"/>
    <property type="match status" value="1"/>
</dbReference>
<dbReference type="GO" id="GO:0032543">
    <property type="term" value="P:mitochondrial translation"/>
    <property type="evidence" value="ECO:0007669"/>
    <property type="project" value="TreeGrafter"/>
</dbReference>
<dbReference type="FunFam" id="1.10.730.10:FF:000002">
    <property type="entry name" value="Leucine--tRNA ligase"/>
    <property type="match status" value="1"/>
</dbReference>
<dbReference type="SUPFAM" id="SSF47323">
    <property type="entry name" value="Anticodon-binding domain of a subclass of class I aminoacyl-tRNA synthetases"/>
    <property type="match status" value="1"/>
</dbReference>
<dbReference type="InterPro" id="IPR025709">
    <property type="entry name" value="Leu_tRNA-synth_edit"/>
</dbReference>
<dbReference type="InterPro" id="IPR013155">
    <property type="entry name" value="M/V/L/I-tRNA-synth_anticd-bd"/>
</dbReference>
<feature type="domain" description="Aminoacyl-tRNA synthetase class Ia" evidence="12">
    <location>
        <begin position="155"/>
        <end position="341"/>
    </location>
</feature>
<evidence type="ECO:0000256" key="9">
    <source>
        <dbReference type="ARBA" id="ARBA00030520"/>
    </source>
</evidence>
<dbReference type="FunFam" id="3.40.50.620:FF:000060">
    <property type="entry name" value="Leucine--tRNA ligase"/>
    <property type="match status" value="1"/>
</dbReference>
<proteinExistence type="inferred from homology"/>
<keyword evidence="6 11" id="KW-0067">ATP-binding</keyword>
<keyword evidence="16" id="KW-1185">Reference proteome</keyword>
<dbReference type="InterPro" id="IPR002300">
    <property type="entry name" value="aa-tRNA-synth_Ia"/>
</dbReference>
<name>A0A4Y2L402_ARAVE</name>
<dbReference type="InterPro" id="IPR014729">
    <property type="entry name" value="Rossmann-like_a/b/a_fold"/>
</dbReference>
<dbReference type="FunFam" id="3.40.50.620:FF:000100">
    <property type="entry name" value="probable leucine--tRNA ligase, mitochondrial"/>
    <property type="match status" value="1"/>
</dbReference>
<organism evidence="15 16">
    <name type="scientific">Araneus ventricosus</name>
    <name type="common">Orbweaver spider</name>
    <name type="synonym">Epeira ventricosa</name>
    <dbReference type="NCBI Taxonomy" id="182803"/>
    <lineage>
        <taxon>Eukaryota</taxon>
        <taxon>Metazoa</taxon>
        <taxon>Ecdysozoa</taxon>
        <taxon>Arthropoda</taxon>
        <taxon>Chelicerata</taxon>
        <taxon>Arachnida</taxon>
        <taxon>Araneae</taxon>
        <taxon>Araneomorphae</taxon>
        <taxon>Entelegynae</taxon>
        <taxon>Araneoidea</taxon>
        <taxon>Araneidae</taxon>
        <taxon>Araneus</taxon>
    </lineage>
</organism>
<evidence type="ECO:0000256" key="2">
    <source>
        <dbReference type="ARBA" id="ARBA00005594"/>
    </source>
</evidence>
<reference evidence="15 16" key="1">
    <citation type="journal article" date="2019" name="Sci. Rep.">
        <title>Orb-weaving spider Araneus ventricosus genome elucidates the spidroin gene catalogue.</title>
        <authorList>
            <person name="Kono N."/>
            <person name="Nakamura H."/>
            <person name="Ohtoshi R."/>
            <person name="Moran D.A.P."/>
            <person name="Shinohara A."/>
            <person name="Yoshida Y."/>
            <person name="Fujiwara M."/>
            <person name="Mori M."/>
            <person name="Tomita M."/>
            <person name="Arakawa K."/>
        </authorList>
    </citation>
    <scope>NUCLEOTIDE SEQUENCE [LARGE SCALE GENOMIC DNA]</scope>
</reference>
<accession>A0A4Y2L402</accession>
<dbReference type="GO" id="GO:0004823">
    <property type="term" value="F:leucine-tRNA ligase activity"/>
    <property type="evidence" value="ECO:0007669"/>
    <property type="project" value="UniProtKB-EC"/>
</dbReference>
<dbReference type="AlphaFoldDB" id="A0A4Y2L402"/>
<keyword evidence="8 11" id="KW-0030">Aminoacyl-tRNA synthetase</keyword>
<evidence type="ECO:0000256" key="5">
    <source>
        <dbReference type="ARBA" id="ARBA00022741"/>
    </source>
</evidence>
<evidence type="ECO:0000259" key="14">
    <source>
        <dbReference type="Pfam" id="PF13603"/>
    </source>
</evidence>
<feature type="domain" description="Leucyl-tRNA synthetase editing" evidence="14">
    <location>
        <begin position="416"/>
        <end position="499"/>
    </location>
</feature>
<dbReference type="PANTHER" id="PTHR43740">
    <property type="entry name" value="LEUCYL-TRNA SYNTHETASE"/>
    <property type="match status" value="1"/>
</dbReference>
<dbReference type="Pfam" id="PF08264">
    <property type="entry name" value="Anticodon_1"/>
    <property type="match status" value="1"/>
</dbReference>
<keyword evidence="4 11" id="KW-0436">Ligase</keyword>
<evidence type="ECO:0000256" key="1">
    <source>
        <dbReference type="ARBA" id="ARBA00004173"/>
    </source>
</evidence>
<dbReference type="PROSITE" id="PS00178">
    <property type="entry name" value="AA_TRNA_LIGASE_I"/>
    <property type="match status" value="1"/>
</dbReference>
<comment type="catalytic activity">
    <reaction evidence="10">
        <text>tRNA(Leu) + L-leucine + ATP = L-leucyl-tRNA(Leu) + AMP + diphosphate</text>
        <dbReference type="Rhea" id="RHEA:11688"/>
        <dbReference type="Rhea" id="RHEA-COMP:9613"/>
        <dbReference type="Rhea" id="RHEA-COMP:9622"/>
        <dbReference type="ChEBI" id="CHEBI:30616"/>
        <dbReference type="ChEBI" id="CHEBI:33019"/>
        <dbReference type="ChEBI" id="CHEBI:57427"/>
        <dbReference type="ChEBI" id="CHEBI:78442"/>
        <dbReference type="ChEBI" id="CHEBI:78494"/>
        <dbReference type="ChEBI" id="CHEBI:456215"/>
        <dbReference type="EC" id="6.1.1.4"/>
    </reaction>
</comment>
<dbReference type="Gene3D" id="3.40.50.620">
    <property type="entry name" value="HUPs"/>
    <property type="match status" value="2"/>
</dbReference>
<evidence type="ECO:0000256" key="7">
    <source>
        <dbReference type="ARBA" id="ARBA00022917"/>
    </source>
</evidence>
<comment type="caution">
    <text evidence="15">The sequence shown here is derived from an EMBL/GenBank/DDBJ whole genome shotgun (WGS) entry which is preliminary data.</text>
</comment>
<feature type="domain" description="Aminoacyl-tRNA synthetase class Ia" evidence="12">
    <location>
        <begin position="506"/>
        <end position="671"/>
    </location>
</feature>
<dbReference type="PRINTS" id="PR00985">
    <property type="entry name" value="TRNASYNTHLEU"/>
</dbReference>
<dbReference type="PANTHER" id="PTHR43740:SF2">
    <property type="entry name" value="LEUCINE--TRNA LIGASE, MITOCHONDRIAL"/>
    <property type="match status" value="1"/>
</dbReference>
<evidence type="ECO:0000256" key="10">
    <source>
        <dbReference type="ARBA" id="ARBA00047469"/>
    </source>
</evidence>
<dbReference type="OrthoDB" id="15954at2759"/>
<dbReference type="Pfam" id="PF00133">
    <property type="entry name" value="tRNA-synt_1"/>
    <property type="match status" value="3"/>
</dbReference>
<dbReference type="Gene3D" id="1.10.730.10">
    <property type="entry name" value="Isoleucyl-tRNA Synthetase, Domain 1"/>
    <property type="match status" value="1"/>
</dbReference>
<dbReference type="InterPro" id="IPR002302">
    <property type="entry name" value="Leu-tRNA-ligase"/>
</dbReference>
<evidence type="ECO:0000256" key="8">
    <source>
        <dbReference type="ARBA" id="ARBA00023146"/>
    </source>
</evidence>
<dbReference type="InterPro" id="IPR009008">
    <property type="entry name" value="Val/Leu/Ile-tRNA-synth_edit"/>
</dbReference>
<evidence type="ECO:0000256" key="4">
    <source>
        <dbReference type="ARBA" id="ARBA00022598"/>
    </source>
</evidence>
<dbReference type="NCBIfam" id="TIGR00396">
    <property type="entry name" value="leuS_bact"/>
    <property type="match status" value="1"/>
</dbReference>
<dbReference type="GO" id="GO:0002161">
    <property type="term" value="F:aminoacyl-tRNA deacylase activity"/>
    <property type="evidence" value="ECO:0007669"/>
    <property type="project" value="InterPro"/>
</dbReference>
<dbReference type="GO" id="GO:0005524">
    <property type="term" value="F:ATP binding"/>
    <property type="evidence" value="ECO:0007669"/>
    <property type="project" value="UniProtKB-KW"/>
</dbReference>
<comment type="subcellular location">
    <subcellularLocation>
        <location evidence="1">Mitochondrion</location>
    </subcellularLocation>
</comment>
<dbReference type="SUPFAM" id="SSF50677">
    <property type="entry name" value="ValRS/IleRS/LeuRS editing domain"/>
    <property type="match status" value="1"/>
</dbReference>
<dbReference type="EMBL" id="BGPR01005335">
    <property type="protein sequence ID" value="GBN09252.1"/>
    <property type="molecule type" value="Genomic_DNA"/>
</dbReference>